<organism evidence="1">
    <name type="scientific">Anguilla anguilla</name>
    <name type="common">European freshwater eel</name>
    <name type="synonym">Muraena anguilla</name>
    <dbReference type="NCBI Taxonomy" id="7936"/>
    <lineage>
        <taxon>Eukaryota</taxon>
        <taxon>Metazoa</taxon>
        <taxon>Chordata</taxon>
        <taxon>Craniata</taxon>
        <taxon>Vertebrata</taxon>
        <taxon>Euteleostomi</taxon>
        <taxon>Actinopterygii</taxon>
        <taxon>Neopterygii</taxon>
        <taxon>Teleostei</taxon>
        <taxon>Anguilliformes</taxon>
        <taxon>Anguillidae</taxon>
        <taxon>Anguilla</taxon>
    </lineage>
</organism>
<protein>
    <submittedName>
        <fullName evidence="1">Uncharacterized protein</fullName>
    </submittedName>
</protein>
<proteinExistence type="predicted"/>
<accession>A0A0E9S682</accession>
<sequence>MLSWRSIIHNELLWYQNQQTCTDALWDKEIYFLFLRITGLLYNLHHRDSNFSIYT</sequence>
<reference evidence="1" key="2">
    <citation type="journal article" date="2015" name="Fish Shellfish Immunol.">
        <title>Early steps in the European eel (Anguilla anguilla)-Vibrio vulnificus interaction in the gills: Role of the RtxA13 toxin.</title>
        <authorList>
            <person name="Callol A."/>
            <person name="Pajuelo D."/>
            <person name="Ebbesson L."/>
            <person name="Teles M."/>
            <person name="MacKenzie S."/>
            <person name="Amaro C."/>
        </authorList>
    </citation>
    <scope>NUCLEOTIDE SEQUENCE</scope>
</reference>
<dbReference type="AlphaFoldDB" id="A0A0E9S682"/>
<evidence type="ECO:0000313" key="1">
    <source>
        <dbReference type="EMBL" id="JAH36180.1"/>
    </source>
</evidence>
<name>A0A0E9S682_ANGAN</name>
<dbReference type="EMBL" id="GBXM01072397">
    <property type="protein sequence ID" value="JAH36180.1"/>
    <property type="molecule type" value="Transcribed_RNA"/>
</dbReference>
<reference evidence="1" key="1">
    <citation type="submission" date="2014-11" db="EMBL/GenBank/DDBJ databases">
        <authorList>
            <person name="Amaro Gonzalez C."/>
        </authorList>
    </citation>
    <scope>NUCLEOTIDE SEQUENCE</scope>
</reference>